<dbReference type="Proteomes" id="UP000306319">
    <property type="component" value="Unassembled WGS sequence"/>
</dbReference>
<protein>
    <submittedName>
        <fullName evidence="1">NAD(P)H-hydrate dehydratase</fullName>
    </submittedName>
</protein>
<accession>A0AC61RIY1</accession>
<keyword evidence="2" id="KW-1185">Reference proteome</keyword>
<comment type="caution">
    <text evidence="1">The sequence shown here is derived from an EMBL/GenBank/DDBJ whole genome shotgun (WGS) entry which is preliminary data.</text>
</comment>
<reference evidence="1" key="1">
    <citation type="submission" date="2019-04" db="EMBL/GenBank/DDBJ databases">
        <title>Microbes associate with the intestines of laboratory mice.</title>
        <authorList>
            <person name="Navarre W."/>
            <person name="Wong E."/>
            <person name="Huang K."/>
            <person name="Tropini C."/>
            <person name="Ng K."/>
            <person name="Yu B."/>
        </authorList>
    </citation>
    <scope>NUCLEOTIDE SEQUENCE</scope>
    <source>
        <strain evidence="1">NM04_E33</strain>
    </source>
</reference>
<gene>
    <name evidence="1" type="ORF">E5331_09820</name>
</gene>
<name>A0AC61RIY1_9BACT</name>
<evidence type="ECO:0000313" key="2">
    <source>
        <dbReference type="Proteomes" id="UP000306319"/>
    </source>
</evidence>
<organism evidence="1 2">
    <name type="scientific">Lepagella muris</name>
    <dbReference type="NCBI Taxonomy" id="3032870"/>
    <lineage>
        <taxon>Bacteria</taxon>
        <taxon>Pseudomonadati</taxon>
        <taxon>Bacteroidota</taxon>
        <taxon>Bacteroidia</taxon>
        <taxon>Bacteroidales</taxon>
        <taxon>Muribaculaceae</taxon>
        <taxon>Lepagella</taxon>
    </lineage>
</organism>
<sequence length="510" mass="55984">MKIFESHTIKEIDNATCEAQNIDSLQLMERAANAVACEIITRFFPTQRIVVIAGPGNNGGDALAVARILYEQGYKKVEVFLFNVIGKLSHDCEEERKKLITMDGIDFTEVKRDFQPPYLSENDVVVDGMFGCGLNKQLQGGFMMLARYINDSGAYVVSIDLPSGLFGEWNADVNRRDVVHADLTLSFQTPKLSFFFSENSDVLGEWKLLDIDLDDSMMKEIPTNYLLVEAKNVRPLLKPRKLFTGKRDYGSVLLFSGSIGMMGAAVLSARACLRSGAGLVTVHSARIGMPVVQTAVPEAMFEPDRNENYITDMGVHHTHQAVVAGPGIGTNDRTVDALEELLKTTKSPLVLDADALNCIARRPQLLTNLPSYTIITPHIGEFDRLFGEHNNSEDRLKKAIEMAKYHNIIIVLKGHYTATVRPTGRVYFNSTGNPGMATAGSGDVLTGVIAAFLAQGYRPEHAATLGVYIHGLAGDMAVKEIGEYGLVSSDIANYCGRAIRAIINRESPLF</sequence>
<evidence type="ECO:0000313" key="1">
    <source>
        <dbReference type="EMBL" id="TGY78606.1"/>
    </source>
</evidence>
<dbReference type="EMBL" id="SRYB01000012">
    <property type="protein sequence ID" value="TGY78606.1"/>
    <property type="molecule type" value="Genomic_DNA"/>
</dbReference>
<proteinExistence type="predicted"/>